<evidence type="ECO:0000313" key="4">
    <source>
        <dbReference type="Proteomes" id="UP000588586"/>
    </source>
</evidence>
<dbReference type="InterPro" id="IPR016167">
    <property type="entry name" value="FAD-bd_PCMH_sub1"/>
</dbReference>
<dbReference type="Pfam" id="PF04030">
    <property type="entry name" value="ALO"/>
    <property type="match status" value="1"/>
</dbReference>
<dbReference type="AlphaFoldDB" id="A0A849HC87"/>
<dbReference type="PANTHER" id="PTHR43762:SF1">
    <property type="entry name" value="D-ARABINONO-1,4-LACTONE OXIDASE"/>
    <property type="match status" value="1"/>
</dbReference>
<evidence type="ECO:0000256" key="1">
    <source>
        <dbReference type="ARBA" id="ARBA00023002"/>
    </source>
</evidence>
<proteinExistence type="predicted"/>
<keyword evidence="4" id="KW-1185">Reference proteome</keyword>
<protein>
    <submittedName>
        <fullName evidence="3">FAD-binding protein</fullName>
    </submittedName>
</protein>
<sequence length="424" mass="45102">MTSTPAERPATNWAGSYRYTAPQWVAPTTVEELQQVVASADRVKVLGSRHSFTDITDTAGTLISPAQLPRRIELDPAAGQVTVDGGIRYGDLVEPLHAKGFALANLASLPHISVAGAVATGTHGSGDGIPALGAAVAALELVAPDGSLVRLARGDEGFDGAVVSLGALGPVVSLTLDVEPAFTVRQDVWTGLTWDLLDEHFDAITTSGYSVSMFTHWADGVEQVWVKGRVDADDGARDDAVPPFPGAVAATTPMHMLSGAETDAVTQQLGVPGPGFERLPHFRLGFTPSRGAELQSEYLLPRSAARDAFAAMRPLAQQLAGVLQVCEIRTTAPDALWLSGSEGRDTVALHFTWSLDLDAVYAVLPAIEEVLLPLQGRPHWGKCFVAEADALAPLYPRWTDFADLRDRLDPDRTFGNAFLDRVLG</sequence>
<dbReference type="InterPro" id="IPR007173">
    <property type="entry name" value="ALO_C"/>
</dbReference>
<accession>A0A849HC87</accession>
<keyword evidence="1" id="KW-0560">Oxidoreductase</keyword>
<dbReference type="SUPFAM" id="SSF56176">
    <property type="entry name" value="FAD-binding/transporter-associated domain-like"/>
    <property type="match status" value="1"/>
</dbReference>
<dbReference type="Gene3D" id="3.30.70.2530">
    <property type="match status" value="1"/>
</dbReference>
<dbReference type="InterPro" id="IPR016169">
    <property type="entry name" value="FAD-bd_PCMH_sub2"/>
</dbReference>
<feature type="domain" description="FAD-binding PCMH-type" evidence="2">
    <location>
        <begin position="17"/>
        <end position="181"/>
    </location>
</feature>
<dbReference type="GO" id="GO:0003885">
    <property type="term" value="F:D-arabinono-1,4-lactone oxidase activity"/>
    <property type="evidence" value="ECO:0007669"/>
    <property type="project" value="InterPro"/>
</dbReference>
<dbReference type="InterPro" id="IPR036318">
    <property type="entry name" value="FAD-bd_PCMH-like_sf"/>
</dbReference>
<dbReference type="GO" id="GO:0071949">
    <property type="term" value="F:FAD binding"/>
    <property type="evidence" value="ECO:0007669"/>
    <property type="project" value="InterPro"/>
</dbReference>
<dbReference type="InterPro" id="IPR006094">
    <property type="entry name" value="Oxid_FAD_bind_N"/>
</dbReference>
<dbReference type="PANTHER" id="PTHR43762">
    <property type="entry name" value="L-GULONOLACTONE OXIDASE"/>
    <property type="match status" value="1"/>
</dbReference>
<evidence type="ECO:0000313" key="3">
    <source>
        <dbReference type="EMBL" id="NNM47500.1"/>
    </source>
</evidence>
<dbReference type="GO" id="GO:0080049">
    <property type="term" value="F:L-gulono-1,4-lactone dehydrogenase activity"/>
    <property type="evidence" value="ECO:0007669"/>
    <property type="project" value="TreeGrafter"/>
</dbReference>
<dbReference type="Pfam" id="PF01565">
    <property type="entry name" value="FAD_binding_4"/>
    <property type="match status" value="1"/>
</dbReference>
<dbReference type="RefSeq" id="WP_171244635.1">
    <property type="nucleotide sequence ID" value="NZ_JABEPQ010000004.1"/>
</dbReference>
<reference evidence="3 4" key="1">
    <citation type="submission" date="2020-04" db="EMBL/GenBank/DDBJ databases">
        <title>Knoellia sp. isolate from air conditioner.</title>
        <authorList>
            <person name="Chea S."/>
            <person name="Kim D.-U."/>
        </authorList>
    </citation>
    <scope>NUCLEOTIDE SEQUENCE [LARGE SCALE GENOMIC DNA]</scope>
    <source>
        <strain evidence="3 4">DB2414S</strain>
    </source>
</reference>
<evidence type="ECO:0000259" key="2">
    <source>
        <dbReference type="PROSITE" id="PS51387"/>
    </source>
</evidence>
<dbReference type="GO" id="GO:0016020">
    <property type="term" value="C:membrane"/>
    <property type="evidence" value="ECO:0007669"/>
    <property type="project" value="InterPro"/>
</dbReference>
<dbReference type="InterPro" id="IPR010031">
    <property type="entry name" value="FAD_lactone_oxidase-like"/>
</dbReference>
<name>A0A849HC87_9MICO</name>
<dbReference type="Gene3D" id="3.30.465.10">
    <property type="match status" value="1"/>
</dbReference>
<dbReference type="InterPro" id="IPR016166">
    <property type="entry name" value="FAD-bd_PCMH"/>
</dbReference>
<gene>
    <name evidence="3" type="ORF">HJG52_16010</name>
</gene>
<dbReference type="Gene3D" id="3.30.70.2520">
    <property type="match status" value="1"/>
</dbReference>
<dbReference type="PIRSF" id="PIRSF000136">
    <property type="entry name" value="LGO_GLO"/>
    <property type="match status" value="1"/>
</dbReference>
<dbReference type="Proteomes" id="UP000588586">
    <property type="component" value="Unassembled WGS sequence"/>
</dbReference>
<organism evidence="3 4">
    <name type="scientific">Knoellia koreensis</name>
    <dbReference type="NCBI Taxonomy" id="2730921"/>
    <lineage>
        <taxon>Bacteria</taxon>
        <taxon>Bacillati</taxon>
        <taxon>Actinomycetota</taxon>
        <taxon>Actinomycetes</taxon>
        <taxon>Micrococcales</taxon>
        <taxon>Intrasporangiaceae</taxon>
        <taxon>Knoellia</taxon>
    </lineage>
</organism>
<dbReference type="EMBL" id="JABEPQ010000004">
    <property type="protein sequence ID" value="NNM47500.1"/>
    <property type="molecule type" value="Genomic_DNA"/>
</dbReference>
<dbReference type="PROSITE" id="PS51387">
    <property type="entry name" value="FAD_PCMH"/>
    <property type="match status" value="1"/>
</dbReference>
<dbReference type="Gene3D" id="1.10.45.10">
    <property type="entry name" value="Vanillyl-alcohol Oxidase, Chain A, domain 4"/>
    <property type="match status" value="1"/>
</dbReference>
<comment type="caution">
    <text evidence="3">The sequence shown here is derived from an EMBL/GenBank/DDBJ whole genome shotgun (WGS) entry which is preliminary data.</text>
</comment>
<dbReference type="Gene3D" id="3.30.43.10">
    <property type="entry name" value="Uridine Diphospho-n-acetylenolpyruvylglucosamine Reductase, domain 2"/>
    <property type="match status" value="1"/>
</dbReference>
<dbReference type="InterPro" id="IPR016171">
    <property type="entry name" value="Vanillyl_alc_oxidase_C-sub2"/>
</dbReference>